<evidence type="ECO:0000313" key="2">
    <source>
        <dbReference type="Proteomes" id="UP000524246"/>
    </source>
</evidence>
<gene>
    <name evidence="1" type="ORF">GYA55_13130</name>
</gene>
<sequence length="81" mass="9029">MADMKINNKPEIAPQTDTRIKAPKGQQFQAENGRSVAELFLSAAAKAEIRERRCLAFQKTIDRDAFNNLGRVVNAGEIKLN</sequence>
<dbReference type="Proteomes" id="UP000524246">
    <property type="component" value="Unassembled WGS sequence"/>
</dbReference>
<proteinExistence type="predicted"/>
<accession>A0A7X9FTM2</accession>
<name>A0A7X9FTM2_9DELT</name>
<evidence type="ECO:0000313" key="1">
    <source>
        <dbReference type="EMBL" id="NMC64100.1"/>
    </source>
</evidence>
<comment type="caution">
    <text evidence="1">The sequence shown here is derived from an EMBL/GenBank/DDBJ whole genome shotgun (WGS) entry which is preliminary data.</text>
</comment>
<reference evidence="1 2" key="1">
    <citation type="journal article" date="2020" name="Biotechnol. Biofuels">
        <title>New insights from the biogas microbiome by comprehensive genome-resolved metagenomics of nearly 1600 species originating from multiple anaerobic digesters.</title>
        <authorList>
            <person name="Campanaro S."/>
            <person name="Treu L."/>
            <person name="Rodriguez-R L.M."/>
            <person name="Kovalovszki A."/>
            <person name="Ziels R.M."/>
            <person name="Maus I."/>
            <person name="Zhu X."/>
            <person name="Kougias P.G."/>
            <person name="Basile A."/>
            <person name="Luo G."/>
            <person name="Schluter A."/>
            <person name="Konstantinidis K.T."/>
            <person name="Angelidaki I."/>
        </authorList>
    </citation>
    <scope>NUCLEOTIDE SEQUENCE [LARGE SCALE GENOMIC DNA]</scope>
    <source>
        <strain evidence="1">AS27yjCOA_65</strain>
    </source>
</reference>
<protein>
    <submittedName>
        <fullName evidence="1">Uncharacterized protein</fullName>
    </submittedName>
</protein>
<dbReference type="EMBL" id="JAAZON010000600">
    <property type="protein sequence ID" value="NMC64100.1"/>
    <property type="molecule type" value="Genomic_DNA"/>
</dbReference>
<dbReference type="AlphaFoldDB" id="A0A7X9FTM2"/>
<organism evidence="1 2">
    <name type="scientific">SAR324 cluster bacterium</name>
    <dbReference type="NCBI Taxonomy" id="2024889"/>
    <lineage>
        <taxon>Bacteria</taxon>
        <taxon>Deltaproteobacteria</taxon>
        <taxon>SAR324 cluster</taxon>
    </lineage>
</organism>